<reference evidence="1" key="2">
    <citation type="submission" date="2022-06" db="UniProtKB">
        <authorList>
            <consortium name="EnsemblMetazoa"/>
        </authorList>
    </citation>
    <scope>IDENTIFICATION</scope>
    <source>
        <strain evidence="1">PS312</strain>
    </source>
</reference>
<reference evidence="2" key="1">
    <citation type="journal article" date="2008" name="Nat. Genet.">
        <title>The Pristionchus pacificus genome provides a unique perspective on nematode lifestyle and parasitism.</title>
        <authorList>
            <person name="Dieterich C."/>
            <person name="Clifton S.W."/>
            <person name="Schuster L.N."/>
            <person name="Chinwalla A."/>
            <person name="Delehaunty K."/>
            <person name="Dinkelacker I."/>
            <person name="Fulton L."/>
            <person name="Fulton R."/>
            <person name="Godfrey J."/>
            <person name="Minx P."/>
            <person name="Mitreva M."/>
            <person name="Roeseler W."/>
            <person name="Tian H."/>
            <person name="Witte H."/>
            <person name="Yang S.P."/>
            <person name="Wilson R.K."/>
            <person name="Sommer R.J."/>
        </authorList>
    </citation>
    <scope>NUCLEOTIDE SEQUENCE [LARGE SCALE GENOMIC DNA]</scope>
    <source>
        <strain evidence="2">PS312</strain>
    </source>
</reference>
<organism evidence="1 2">
    <name type="scientific">Pristionchus pacificus</name>
    <name type="common">Parasitic nematode worm</name>
    <dbReference type="NCBI Taxonomy" id="54126"/>
    <lineage>
        <taxon>Eukaryota</taxon>
        <taxon>Metazoa</taxon>
        <taxon>Ecdysozoa</taxon>
        <taxon>Nematoda</taxon>
        <taxon>Chromadorea</taxon>
        <taxon>Rhabditida</taxon>
        <taxon>Rhabditina</taxon>
        <taxon>Diplogasteromorpha</taxon>
        <taxon>Diplogasteroidea</taxon>
        <taxon>Neodiplogasteridae</taxon>
        <taxon>Pristionchus</taxon>
    </lineage>
</organism>
<dbReference type="EnsemblMetazoa" id="PPA46391.1">
    <property type="protein sequence ID" value="PPA46391.1"/>
    <property type="gene ID" value="WBGene00284760"/>
</dbReference>
<proteinExistence type="predicted"/>
<dbReference type="AlphaFoldDB" id="A0A2A6BU49"/>
<accession>A0A2A6BU49</accession>
<name>A0A2A6BU49_PRIPA</name>
<gene>
    <name evidence="1" type="primary">WBGene00284760</name>
</gene>
<evidence type="ECO:0000313" key="2">
    <source>
        <dbReference type="Proteomes" id="UP000005239"/>
    </source>
</evidence>
<keyword evidence="2" id="KW-1185">Reference proteome</keyword>
<evidence type="ECO:0000313" key="1">
    <source>
        <dbReference type="EnsemblMetazoa" id="PPA46391.1"/>
    </source>
</evidence>
<dbReference type="Proteomes" id="UP000005239">
    <property type="component" value="Unassembled WGS sequence"/>
</dbReference>
<protein>
    <submittedName>
        <fullName evidence="1">Uncharacterized protein</fullName>
    </submittedName>
</protein>
<accession>A0A8R1V2L2</accession>
<sequence>MRSKRFDSKILGRDVRVKNSSLRSSYSLDSLIAERGRDHKKIWRRLETARERGNWREFDEKTGRIVEFGMNARSCDFLSSPLRCIAEWQMTIGKKRRKIWKREDEDLE</sequence>